<reference evidence="2" key="1">
    <citation type="submission" date="2022-12" db="EMBL/GenBank/DDBJ databases">
        <title>Paracoccus sp. EF6 isolated from a lake water.</title>
        <authorList>
            <person name="Liu H."/>
        </authorList>
    </citation>
    <scope>NUCLEOTIDE SEQUENCE</scope>
    <source>
        <strain evidence="2">EF6</strain>
    </source>
</reference>
<feature type="domain" description="Amidohydrolase 3" evidence="1">
    <location>
        <begin position="3"/>
        <end position="121"/>
    </location>
</feature>
<organism evidence="2 3">
    <name type="scientific">Paracoccus benzoatiresistens</name>
    <dbReference type="NCBI Taxonomy" id="2997341"/>
    <lineage>
        <taxon>Bacteria</taxon>
        <taxon>Pseudomonadati</taxon>
        <taxon>Pseudomonadota</taxon>
        <taxon>Alphaproteobacteria</taxon>
        <taxon>Rhodobacterales</taxon>
        <taxon>Paracoccaceae</taxon>
        <taxon>Paracoccus</taxon>
    </lineage>
</organism>
<dbReference type="PANTHER" id="PTHR22642">
    <property type="entry name" value="IMIDAZOLONEPROPIONASE"/>
    <property type="match status" value="1"/>
</dbReference>
<dbReference type="InterPro" id="IPR013108">
    <property type="entry name" value="Amidohydro_3"/>
</dbReference>
<name>A0ABT4J847_9RHOB</name>
<protein>
    <submittedName>
        <fullName evidence="2">Amidohydrolase family protein</fullName>
    </submittedName>
</protein>
<comment type="caution">
    <text evidence="2">The sequence shown here is derived from an EMBL/GenBank/DDBJ whole genome shotgun (WGS) entry which is preliminary data.</text>
</comment>
<sequence>MRVANLRGRFVMPGLYDASMHLLPVSVTMSRSDPRHKVAPTLASLLGTLRARAAVTPMGEWRLGHGFNHFPSDIECFSHRDQLDETCPYHPSYIARIYVHSAVVTTCTPVGADVDEKMPPPETG</sequence>
<dbReference type="InterPro" id="IPR011059">
    <property type="entry name" value="Metal-dep_hydrolase_composite"/>
</dbReference>
<accession>A0ABT4J847</accession>
<gene>
    <name evidence="2" type="ORF">OU682_16730</name>
</gene>
<dbReference type="PANTHER" id="PTHR22642:SF2">
    <property type="entry name" value="PROTEIN LONG AFTER FAR-RED 3"/>
    <property type="match status" value="1"/>
</dbReference>
<proteinExistence type="predicted"/>
<dbReference type="RefSeq" id="WP_268943328.1">
    <property type="nucleotide sequence ID" value="NZ_JAPTYD010000032.1"/>
</dbReference>
<evidence type="ECO:0000313" key="2">
    <source>
        <dbReference type="EMBL" id="MCZ0963257.1"/>
    </source>
</evidence>
<evidence type="ECO:0000259" key="1">
    <source>
        <dbReference type="Pfam" id="PF07969"/>
    </source>
</evidence>
<keyword evidence="3" id="KW-1185">Reference proteome</keyword>
<dbReference type="Gene3D" id="3.20.20.140">
    <property type="entry name" value="Metal-dependent hydrolases"/>
    <property type="match status" value="1"/>
</dbReference>
<dbReference type="Gene3D" id="3.10.310.70">
    <property type="match status" value="1"/>
</dbReference>
<dbReference type="Pfam" id="PF07969">
    <property type="entry name" value="Amidohydro_3"/>
    <property type="match status" value="1"/>
</dbReference>
<dbReference type="Gene3D" id="2.30.40.10">
    <property type="entry name" value="Urease, subunit C, domain 1"/>
    <property type="match status" value="1"/>
</dbReference>
<dbReference type="Proteomes" id="UP001149822">
    <property type="component" value="Unassembled WGS sequence"/>
</dbReference>
<dbReference type="EMBL" id="JAPTYD010000032">
    <property type="protein sequence ID" value="MCZ0963257.1"/>
    <property type="molecule type" value="Genomic_DNA"/>
</dbReference>
<evidence type="ECO:0000313" key="3">
    <source>
        <dbReference type="Proteomes" id="UP001149822"/>
    </source>
</evidence>